<organism evidence="1 2">
    <name type="scientific">Leucogyrophana mollusca</name>
    <dbReference type="NCBI Taxonomy" id="85980"/>
    <lineage>
        <taxon>Eukaryota</taxon>
        <taxon>Fungi</taxon>
        <taxon>Dikarya</taxon>
        <taxon>Basidiomycota</taxon>
        <taxon>Agaricomycotina</taxon>
        <taxon>Agaricomycetes</taxon>
        <taxon>Agaricomycetidae</taxon>
        <taxon>Boletales</taxon>
        <taxon>Boletales incertae sedis</taxon>
        <taxon>Leucogyrophana</taxon>
    </lineage>
</organism>
<dbReference type="EMBL" id="MU266366">
    <property type="protein sequence ID" value="KAH7927455.1"/>
    <property type="molecule type" value="Genomic_DNA"/>
</dbReference>
<evidence type="ECO:0000313" key="2">
    <source>
        <dbReference type="Proteomes" id="UP000790709"/>
    </source>
</evidence>
<comment type="caution">
    <text evidence="1">The sequence shown here is derived from an EMBL/GenBank/DDBJ whole genome shotgun (WGS) entry which is preliminary data.</text>
</comment>
<accession>A0ACB8BQN1</accession>
<evidence type="ECO:0000313" key="1">
    <source>
        <dbReference type="EMBL" id="KAH7927455.1"/>
    </source>
</evidence>
<keyword evidence="2" id="KW-1185">Reference proteome</keyword>
<proteinExistence type="predicted"/>
<reference evidence="1" key="1">
    <citation type="journal article" date="2021" name="New Phytol.">
        <title>Evolutionary innovations through gain and loss of genes in the ectomycorrhizal Boletales.</title>
        <authorList>
            <person name="Wu G."/>
            <person name="Miyauchi S."/>
            <person name="Morin E."/>
            <person name="Kuo A."/>
            <person name="Drula E."/>
            <person name="Varga T."/>
            <person name="Kohler A."/>
            <person name="Feng B."/>
            <person name="Cao Y."/>
            <person name="Lipzen A."/>
            <person name="Daum C."/>
            <person name="Hundley H."/>
            <person name="Pangilinan J."/>
            <person name="Johnson J."/>
            <person name="Barry K."/>
            <person name="LaButti K."/>
            <person name="Ng V."/>
            <person name="Ahrendt S."/>
            <person name="Min B."/>
            <person name="Choi I.G."/>
            <person name="Park H."/>
            <person name="Plett J.M."/>
            <person name="Magnuson J."/>
            <person name="Spatafora J.W."/>
            <person name="Nagy L.G."/>
            <person name="Henrissat B."/>
            <person name="Grigoriev I.V."/>
            <person name="Yang Z.L."/>
            <person name="Xu J."/>
            <person name="Martin F.M."/>
        </authorList>
    </citation>
    <scope>NUCLEOTIDE SEQUENCE</scope>
    <source>
        <strain evidence="1">KUC20120723A-06</strain>
    </source>
</reference>
<dbReference type="Proteomes" id="UP000790709">
    <property type="component" value="Unassembled WGS sequence"/>
</dbReference>
<gene>
    <name evidence="1" type="ORF">BV22DRAFT_1031790</name>
</gene>
<name>A0ACB8BQN1_9AGAM</name>
<sequence length="56" mass="5899">MANSLLGEHSLDGANVSHVRGNARCGDRVIDGDVSSWNSALSKGGRLHGARAWRPS</sequence>
<protein>
    <submittedName>
        <fullName evidence="1">Uncharacterized protein</fullName>
    </submittedName>
</protein>